<evidence type="ECO:0000256" key="3">
    <source>
        <dbReference type="ARBA" id="ARBA00011738"/>
    </source>
</evidence>
<accession>A0A7J7LZ91</accession>
<dbReference type="GO" id="GO:0006457">
    <property type="term" value="P:protein folding"/>
    <property type="evidence" value="ECO:0007669"/>
    <property type="project" value="InterPro"/>
</dbReference>
<dbReference type="Gene3D" id="3.90.20.20">
    <property type="match status" value="1"/>
</dbReference>
<comment type="subunit">
    <text evidence="3">Homodimer.</text>
</comment>
<evidence type="ECO:0000313" key="10">
    <source>
        <dbReference type="EMBL" id="KAF6147917.1"/>
    </source>
</evidence>
<dbReference type="Proteomes" id="UP000541444">
    <property type="component" value="Unassembled WGS sequence"/>
</dbReference>
<dbReference type="GO" id="GO:0000774">
    <property type="term" value="F:adenyl-nucleotide exchange factor activity"/>
    <property type="evidence" value="ECO:0007669"/>
    <property type="project" value="InterPro"/>
</dbReference>
<dbReference type="SUPFAM" id="SSF58014">
    <property type="entry name" value="Coiled-coil domain of nucleotide exchange factor GrpE"/>
    <property type="match status" value="1"/>
</dbReference>
<keyword evidence="11" id="KW-1185">Reference proteome</keyword>
<name>A0A7J7LZ91_9MAGN</name>
<dbReference type="GO" id="GO:0042803">
    <property type="term" value="F:protein homodimerization activity"/>
    <property type="evidence" value="ECO:0007669"/>
    <property type="project" value="InterPro"/>
</dbReference>
<comment type="subcellular location">
    <subcellularLocation>
        <location evidence="1">Cytoplasm</location>
    </subcellularLocation>
    <subcellularLocation>
        <location evidence="7">Mitochondrion matrix</location>
    </subcellularLocation>
</comment>
<dbReference type="InterPro" id="IPR013805">
    <property type="entry name" value="GrpE_CC"/>
</dbReference>
<keyword evidence="5" id="KW-0346">Stress response</keyword>
<dbReference type="GO" id="GO:0051082">
    <property type="term" value="F:unfolded protein binding"/>
    <property type="evidence" value="ECO:0007669"/>
    <property type="project" value="TreeGrafter"/>
</dbReference>
<comment type="function">
    <text evidence="7">Essential component of the PAM complex, a complex required for the translocation of transit peptide-containing proteins from the inner membrane into the mitochondrial matrix in an ATP-dependent manner.</text>
</comment>
<dbReference type="GO" id="GO:0005759">
    <property type="term" value="C:mitochondrial matrix"/>
    <property type="evidence" value="ECO:0007669"/>
    <property type="project" value="UniProtKB-SubCell"/>
</dbReference>
<organism evidence="10 11">
    <name type="scientific">Kingdonia uniflora</name>
    <dbReference type="NCBI Taxonomy" id="39325"/>
    <lineage>
        <taxon>Eukaryota</taxon>
        <taxon>Viridiplantae</taxon>
        <taxon>Streptophyta</taxon>
        <taxon>Embryophyta</taxon>
        <taxon>Tracheophyta</taxon>
        <taxon>Spermatophyta</taxon>
        <taxon>Magnoliopsida</taxon>
        <taxon>Ranunculales</taxon>
        <taxon>Circaeasteraceae</taxon>
        <taxon>Kingdonia</taxon>
    </lineage>
</organism>
<dbReference type="HAMAP" id="MF_01151">
    <property type="entry name" value="GrpE"/>
    <property type="match status" value="1"/>
</dbReference>
<evidence type="ECO:0000256" key="6">
    <source>
        <dbReference type="ARBA" id="ARBA00023186"/>
    </source>
</evidence>
<dbReference type="NCBIfam" id="NF010741">
    <property type="entry name" value="PRK14143.1"/>
    <property type="match status" value="1"/>
</dbReference>
<evidence type="ECO:0000256" key="2">
    <source>
        <dbReference type="ARBA" id="ARBA00009054"/>
    </source>
</evidence>
<reference evidence="10 11" key="1">
    <citation type="journal article" date="2020" name="IScience">
        <title>Genome Sequencing of the Endangered Kingdonia uniflora (Circaeasteraceae, Ranunculales) Reveals Potential Mechanisms of Evolutionary Specialization.</title>
        <authorList>
            <person name="Sun Y."/>
            <person name="Deng T."/>
            <person name="Zhang A."/>
            <person name="Moore M.J."/>
            <person name="Landis J.B."/>
            <person name="Lin N."/>
            <person name="Zhang H."/>
            <person name="Zhang X."/>
            <person name="Huang J."/>
            <person name="Zhang X."/>
            <person name="Sun H."/>
            <person name="Wang H."/>
        </authorList>
    </citation>
    <scope>NUCLEOTIDE SEQUENCE [LARGE SCALE GENOMIC DNA]</scope>
    <source>
        <strain evidence="10">TB1705</strain>
        <tissue evidence="10">Leaf</tissue>
    </source>
</reference>
<dbReference type="SUPFAM" id="SSF51064">
    <property type="entry name" value="Head domain of nucleotide exchange factor GrpE"/>
    <property type="match status" value="1"/>
</dbReference>
<dbReference type="Pfam" id="PF01025">
    <property type="entry name" value="GrpE"/>
    <property type="match status" value="1"/>
</dbReference>
<evidence type="ECO:0000256" key="7">
    <source>
        <dbReference type="RuleBase" id="RU000640"/>
    </source>
</evidence>
<dbReference type="EMBL" id="JACGCM010001872">
    <property type="protein sequence ID" value="KAF6147917.1"/>
    <property type="molecule type" value="Genomic_DNA"/>
</dbReference>
<evidence type="ECO:0000256" key="9">
    <source>
        <dbReference type="SAM" id="MobiDB-lite"/>
    </source>
</evidence>
<dbReference type="FunFam" id="2.30.22.10:FF:000001">
    <property type="entry name" value="Protein GrpE"/>
    <property type="match status" value="1"/>
</dbReference>
<sequence length="286" mass="31993">MAVAFSSSHHYLSFAPRISSYSNPNKTLEIKSLSITQQSHLLNKSCLGFPIARRSFISSVRIEESEPQVSDGKYISNLKTLLDAYKEALLDGDEKSVLEIEATIYAMENEKNELALKVSTLASDISSGKEKSIRLQADFENFRKRTEKDRLKVSSNAKEEVIESLLPVVDNFEIAKRQIKPETEKEKKIDTSYQGIYKQCVETLRSLQVAVVETVGKPFDPAFHEAIAREECQEFKEGIIIEEVRRGFLLGNRLLRSAKVKVSAGPAAEKGPANNEPVEQPATVLD</sequence>
<gene>
    <name evidence="10" type="ORF">GIB67_014497</name>
</gene>
<evidence type="ECO:0000313" key="11">
    <source>
        <dbReference type="Proteomes" id="UP000541444"/>
    </source>
</evidence>
<dbReference type="GO" id="GO:0051087">
    <property type="term" value="F:protein-folding chaperone binding"/>
    <property type="evidence" value="ECO:0007669"/>
    <property type="project" value="InterPro"/>
</dbReference>
<dbReference type="PANTHER" id="PTHR21237">
    <property type="entry name" value="GRPE PROTEIN"/>
    <property type="match status" value="1"/>
</dbReference>
<feature type="region of interest" description="Disordered" evidence="9">
    <location>
        <begin position="264"/>
        <end position="286"/>
    </location>
</feature>
<evidence type="ECO:0000256" key="4">
    <source>
        <dbReference type="ARBA" id="ARBA00022490"/>
    </source>
</evidence>
<dbReference type="PRINTS" id="PR00773">
    <property type="entry name" value="GRPEPROTEIN"/>
</dbReference>
<keyword evidence="7" id="KW-0496">Mitochondrion</keyword>
<dbReference type="InterPro" id="IPR000740">
    <property type="entry name" value="GrpE"/>
</dbReference>
<comment type="similarity">
    <text evidence="2 8">Belongs to the GrpE family.</text>
</comment>
<dbReference type="GO" id="GO:0009507">
    <property type="term" value="C:chloroplast"/>
    <property type="evidence" value="ECO:0007669"/>
    <property type="project" value="TreeGrafter"/>
</dbReference>
<dbReference type="Gene3D" id="2.30.22.10">
    <property type="entry name" value="Head domain of nucleotide exchange factor GrpE"/>
    <property type="match status" value="1"/>
</dbReference>
<dbReference type="InterPro" id="IPR009012">
    <property type="entry name" value="GrpE_head"/>
</dbReference>
<dbReference type="PANTHER" id="PTHR21237:SF40">
    <property type="entry name" value="CELL CYCLE AND APOPTOSIS REGULATOR PROTEIN 2"/>
    <property type="match status" value="1"/>
</dbReference>
<protein>
    <recommendedName>
        <fullName evidence="7">GrpE protein homolog</fullName>
    </recommendedName>
</protein>
<dbReference type="OrthoDB" id="201635at2759"/>
<evidence type="ECO:0000256" key="8">
    <source>
        <dbReference type="RuleBase" id="RU004478"/>
    </source>
</evidence>
<evidence type="ECO:0000256" key="5">
    <source>
        <dbReference type="ARBA" id="ARBA00023016"/>
    </source>
</evidence>
<keyword evidence="6 7" id="KW-0143">Chaperone</keyword>
<dbReference type="PROSITE" id="PS01071">
    <property type="entry name" value="GRPE"/>
    <property type="match status" value="1"/>
</dbReference>
<keyword evidence="4" id="KW-0963">Cytoplasm</keyword>
<dbReference type="CDD" id="cd00446">
    <property type="entry name" value="GrpE"/>
    <property type="match status" value="1"/>
</dbReference>
<dbReference type="AlphaFoldDB" id="A0A7J7LZ91"/>
<proteinExistence type="inferred from homology"/>
<comment type="caution">
    <text evidence="10">The sequence shown here is derived from an EMBL/GenBank/DDBJ whole genome shotgun (WGS) entry which is preliminary data.</text>
</comment>
<evidence type="ECO:0000256" key="1">
    <source>
        <dbReference type="ARBA" id="ARBA00004496"/>
    </source>
</evidence>